<sequence length="156" mass="18563">MNNFEMTSFIKRIVKYFLVILLVLVVEIVLLWIIPFKQGIKEKDFNINNYVQKYGDVAIRANDINATLYNWDVIEYAGIDNCPRDIAIEGNVPDDWLKTQVDDFYDVDFLFIGKFDEEDSHVFIVEKWYTVGKIERPMNIMWYPPYGLNIFEHDFD</sequence>
<keyword evidence="1" id="KW-0812">Transmembrane</keyword>
<dbReference type="AlphaFoldDB" id="A0A926HZ50"/>
<name>A0A926HZ50_9FIRM</name>
<dbReference type="Proteomes" id="UP000611762">
    <property type="component" value="Unassembled WGS sequence"/>
</dbReference>
<reference evidence="2" key="1">
    <citation type="submission" date="2020-08" db="EMBL/GenBank/DDBJ databases">
        <title>Genome public.</title>
        <authorList>
            <person name="Liu C."/>
            <person name="Sun Q."/>
        </authorList>
    </citation>
    <scope>NUCLEOTIDE SEQUENCE</scope>
    <source>
        <strain evidence="2">H8</strain>
    </source>
</reference>
<evidence type="ECO:0000256" key="1">
    <source>
        <dbReference type="SAM" id="Phobius"/>
    </source>
</evidence>
<keyword evidence="1" id="KW-1133">Transmembrane helix</keyword>
<protein>
    <submittedName>
        <fullName evidence="2">Uncharacterized protein</fullName>
    </submittedName>
</protein>
<keyword evidence="1" id="KW-0472">Membrane</keyword>
<keyword evidence="3" id="KW-1185">Reference proteome</keyword>
<proteinExistence type="predicted"/>
<feature type="transmembrane region" description="Helical" evidence="1">
    <location>
        <begin position="13"/>
        <end position="34"/>
    </location>
</feature>
<dbReference type="EMBL" id="JACRSU010000006">
    <property type="protein sequence ID" value="MBC8541789.1"/>
    <property type="molecule type" value="Genomic_DNA"/>
</dbReference>
<gene>
    <name evidence="2" type="ORF">H8698_12445</name>
</gene>
<evidence type="ECO:0000313" key="2">
    <source>
        <dbReference type="EMBL" id="MBC8541789.1"/>
    </source>
</evidence>
<evidence type="ECO:0000313" key="3">
    <source>
        <dbReference type="Proteomes" id="UP000611762"/>
    </source>
</evidence>
<dbReference type="RefSeq" id="WP_177679444.1">
    <property type="nucleotide sequence ID" value="NZ_JACRSU010000006.1"/>
</dbReference>
<organism evidence="2 3">
    <name type="scientific">Congzhengia minquanensis</name>
    <dbReference type="NCBI Taxonomy" id="2763657"/>
    <lineage>
        <taxon>Bacteria</taxon>
        <taxon>Bacillati</taxon>
        <taxon>Bacillota</taxon>
        <taxon>Clostridia</taxon>
        <taxon>Eubacteriales</taxon>
        <taxon>Oscillospiraceae</taxon>
        <taxon>Congzhengia</taxon>
    </lineage>
</organism>
<comment type="caution">
    <text evidence="2">The sequence shown here is derived from an EMBL/GenBank/DDBJ whole genome shotgun (WGS) entry which is preliminary data.</text>
</comment>
<accession>A0A926HZ50</accession>